<keyword evidence="7" id="KW-0735">Signal-anchor</keyword>
<organism evidence="13">
    <name type="scientific">Clastoptera arizonana</name>
    <name type="common">Arizona spittle bug</name>
    <dbReference type="NCBI Taxonomy" id="38151"/>
    <lineage>
        <taxon>Eukaryota</taxon>
        <taxon>Metazoa</taxon>
        <taxon>Ecdysozoa</taxon>
        <taxon>Arthropoda</taxon>
        <taxon>Hexapoda</taxon>
        <taxon>Insecta</taxon>
        <taxon>Pterygota</taxon>
        <taxon>Neoptera</taxon>
        <taxon>Paraneoptera</taxon>
        <taxon>Hemiptera</taxon>
        <taxon>Auchenorrhyncha</taxon>
        <taxon>Cercopoidea</taxon>
        <taxon>Clastopteridae</taxon>
        <taxon>Clastoptera</taxon>
    </lineage>
</organism>
<dbReference type="InterPro" id="IPR039972">
    <property type="entry name" value="Sarcoglycan_gamma/delta/zeta"/>
</dbReference>
<evidence type="ECO:0000256" key="5">
    <source>
        <dbReference type="ARBA" id="ARBA00022490"/>
    </source>
</evidence>
<evidence type="ECO:0000256" key="12">
    <source>
        <dbReference type="ARBA" id="ARBA00023212"/>
    </source>
</evidence>
<keyword evidence="6" id="KW-0812">Transmembrane</keyword>
<evidence type="ECO:0000256" key="4">
    <source>
        <dbReference type="ARBA" id="ARBA00022475"/>
    </source>
</evidence>
<dbReference type="AlphaFoldDB" id="A0A1B6D0Z2"/>
<evidence type="ECO:0000256" key="3">
    <source>
        <dbReference type="ARBA" id="ARBA00007574"/>
    </source>
</evidence>
<keyword evidence="12" id="KW-0206">Cytoskeleton</keyword>
<evidence type="ECO:0000313" key="13">
    <source>
        <dbReference type="EMBL" id="JAS19358.1"/>
    </source>
</evidence>
<keyword evidence="8" id="KW-1133">Transmembrane helix</keyword>
<dbReference type="Pfam" id="PF04790">
    <property type="entry name" value="Sarcoglycan_1"/>
    <property type="match status" value="1"/>
</dbReference>
<name>A0A1B6D0Z2_9HEMI</name>
<keyword evidence="4" id="KW-1003">Cell membrane</keyword>
<evidence type="ECO:0000256" key="11">
    <source>
        <dbReference type="ARBA" id="ARBA00023180"/>
    </source>
</evidence>
<evidence type="ECO:0000256" key="8">
    <source>
        <dbReference type="ARBA" id="ARBA00022989"/>
    </source>
</evidence>
<dbReference type="GO" id="GO:0005856">
    <property type="term" value="C:cytoskeleton"/>
    <property type="evidence" value="ECO:0007669"/>
    <property type="project" value="UniProtKB-SubCell"/>
</dbReference>
<dbReference type="GO" id="GO:0060047">
    <property type="term" value="P:heart contraction"/>
    <property type="evidence" value="ECO:0007669"/>
    <property type="project" value="TreeGrafter"/>
</dbReference>
<dbReference type="InterPro" id="IPR006875">
    <property type="entry name" value="Sarcoglycan"/>
</dbReference>
<comment type="subcellular location">
    <subcellularLocation>
        <location evidence="2">Cell membrane</location>
        <location evidence="2">Sarcolemma</location>
        <topology evidence="2">Single-pass type II membrane protein</topology>
    </subcellularLocation>
    <subcellularLocation>
        <location evidence="1">Cytoplasm</location>
        <location evidence="1">Cytoskeleton</location>
    </subcellularLocation>
</comment>
<dbReference type="PANTHER" id="PTHR12939">
    <property type="entry name" value="SARCOGLYCAN"/>
    <property type="match status" value="1"/>
</dbReference>
<gene>
    <name evidence="13" type="ORF">g.44697</name>
</gene>
<keyword evidence="10" id="KW-1015">Disulfide bond</keyword>
<evidence type="ECO:0000256" key="9">
    <source>
        <dbReference type="ARBA" id="ARBA00023136"/>
    </source>
</evidence>
<keyword evidence="5" id="KW-0963">Cytoplasm</keyword>
<keyword evidence="9" id="KW-0472">Membrane</keyword>
<dbReference type="PANTHER" id="PTHR12939:SF10">
    <property type="entry name" value="EG:4F1.1 PROTEIN"/>
    <property type="match status" value="1"/>
</dbReference>
<keyword evidence="11" id="KW-0325">Glycoprotein</keyword>
<dbReference type="EMBL" id="GEDC01017940">
    <property type="protein sequence ID" value="JAS19358.1"/>
    <property type="molecule type" value="Transcribed_RNA"/>
</dbReference>
<evidence type="ECO:0000256" key="6">
    <source>
        <dbReference type="ARBA" id="ARBA00022692"/>
    </source>
</evidence>
<evidence type="ECO:0000256" key="10">
    <source>
        <dbReference type="ARBA" id="ARBA00023157"/>
    </source>
</evidence>
<evidence type="ECO:0000256" key="7">
    <source>
        <dbReference type="ARBA" id="ARBA00022968"/>
    </source>
</evidence>
<evidence type="ECO:0000256" key="1">
    <source>
        <dbReference type="ARBA" id="ARBA00004245"/>
    </source>
</evidence>
<sequence>QNFTMETRNHVGRVTNLLSIDNKRIHSHVSTFTVSNRMGHKMFSVNRHEAVVGANTLRFSGNGGAVFGGSLQTNEVSSGIKNDLSPLRSQHREYCRGYCGICFGRREARINRCWDTPGSL</sequence>
<dbReference type="GO" id="GO:0042383">
    <property type="term" value="C:sarcolemma"/>
    <property type="evidence" value="ECO:0007669"/>
    <property type="project" value="UniProtKB-SubCell"/>
</dbReference>
<dbReference type="GO" id="GO:0016012">
    <property type="term" value="C:sarcoglycan complex"/>
    <property type="evidence" value="ECO:0007669"/>
    <property type="project" value="InterPro"/>
</dbReference>
<evidence type="ECO:0000256" key="2">
    <source>
        <dbReference type="ARBA" id="ARBA00004274"/>
    </source>
</evidence>
<reference evidence="13" key="1">
    <citation type="submission" date="2015-12" db="EMBL/GenBank/DDBJ databases">
        <title>De novo transcriptome assembly of four potential Pierce s Disease insect vectors from Arizona vineyards.</title>
        <authorList>
            <person name="Tassone E.E."/>
        </authorList>
    </citation>
    <scope>NUCLEOTIDE SEQUENCE</scope>
</reference>
<proteinExistence type="inferred from homology"/>
<accession>A0A1B6D0Z2</accession>
<protein>
    <submittedName>
        <fullName evidence="13">Uncharacterized protein</fullName>
    </submittedName>
</protein>
<comment type="similarity">
    <text evidence="3">Belongs to the sarcoglycan beta/delta/gamma/zeta family.</text>
</comment>
<feature type="non-terminal residue" evidence="13">
    <location>
        <position position="1"/>
    </location>
</feature>